<gene>
    <name evidence="2" type="ORF">EV421DRAFT_1744171</name>
</gene>
<proteinExistence type="predicted"/>
<keyword evidence="1" id="KW-1133">Transmembrane helix</keyword>
<accession>A0AA39ITS0</accession>
<organism evidence="2 3">
    <name type="scientific">Armillaria borealis</name>
    <dbReference type="NCBI Taxonomy" id="47425"/>
    <lineage>
        <taxon>Eukaryota</taxon>
        <taxon>Fungi</taxon>
        <taxon>Dikarya</taxon>
        <taxon>Basidiomycota</taxon>
        <taxon>Agaricomycotina</taxon>
        <taxon>Agaricomycetes</taxon>
        <taxon>Agaricomycetidae</taxon>
        <taxon>Agaricales</taxon>
        <taxon>Marasmiineae</taxon>
        <taxon>Physalacriaceae</taxon>
        <taxon>Armillaria</taxon>
    </lineage>
</organism>
<dbReference type="EMBL" id="JAUEPT010000154">
    <property type="protein sequence ID" value="KAK0430356.1"/>
    <property type="molecule type" value="Genomic_DNA"/>
</dbReference>
<evidence type="ECO:0000256" key="1">
    <source>
        <dbReference type="SAM" id="Phobius"/>
    </source>
</evidence>
<sequence length="367" mass="40514">MCRYRKIIDYMPPFNHFRVRDEVRHHVIGSRALHPLLDAPEQFDPAFVLHAYNRDPQERTADHTPSSYATMSSSSSASDRAIIDSDAHCPAVLTAGDSRLALPAHVLYGRVLKLNAHDADLHRDFDDFLHTAVFTTKHLKGHEGYVVLIPAQYWPDILPFTSSFRLHGATQHNAPGGQTDAVFAKWLLSAFVVAGLVIGHAEGVLGRPYEFLGFAKHRFLPVLKAAANAPEQSSAISELEQDCPVMLIKGSQQDSMFVTSQFQGHEGTAVHIPSQYSLQLLPYISSVDLDELAPKQQKGGVLAGFLFAVTLTAMFISLVWALESLDSVIYVFCASSYITLGKAVDTIEFAILQATIILSLYLLWAIL</sequence>
<feature type="transmembrane region" description="Helical" evidence="1">
    <location>
        <begin position="301"/>
        <end position="322"/>
    </location>
</feature>
<protein>
    <submittedName>
        <fullName evidence="2">Uncharacterized protein</fullName>
    </submittedName>
</protein>
<comment type="caution">
    <text evidence="2">The sequence shown here is derived from an EMBL/GenBank/DDBJ whole genome shotgun (WGS) entry which is preliminary data.</text>
</comment>
<feature type="transmembrane region" description="Helical" evidence="1">
    <location>
        <begin position="349"/>
        <end position="366"/>
    </location>
</feature>
<keyword evidence="1" id="KW-0472">Membrane</keyword>
<evidence type="ECO:0000313" key="3">
    <source>
        <dbReference type="Proteomes" id="UP001175226"/>
    </source>
</evidence>
<dbReference type="AlphaFoldDB" id="A0AA39ITS0"/>
<name>A0AA39ITS0_9AGAR</name>
<keyword evidence="1" id="KW-0812">Transmembrane</keyword>
<dbReference type="Proteomes" id="UP001175226">
    <property type="component" value="Unassembled WGS sequence"/>
</dbReference>
<keyword evidence="3" id="KW-1185">Reference proteome</keyword>
<reference evidence="2" key="1">
    <citation type="submission" date="2023-06" db="EMBL/GenBank/DDBJ databases">
        <authorList>
            <consortium name="Lawrence Berkeley National Laboratory"/>
            <person name="Ahrendt S."/>
            <person name="Sahu N."/>
            <person name="Indic B."/>
            <person name="Wong-Bajracharya J."/>
            <person name="Merenyi Z."/>
            <person name="Ke H.-M."/>
            <person name="Monk M."/>
            <person name="Kocsube S."/>
            <person name="Drula E."/>
            <person name="Lipzen A."/>
            <person name="Balint B."/>
            <person name="Henrissat B."/>
            <person name="Andreopoulos B."/>
            <person name="Martin F.M."/>
            <person name="Harder C.B."/>
            <person name="Rigling D."/>
            <person name="Ford K.L."/>
            <person name="Foster G.D."/>
            <person name="Pangilinan J."/>
            <person name="Papanicolaou A."/>
            <person name="Barry K."/>
            <person name="LaButti K."/>
            <person name="Viragh M."/>
            <person name="Koriabine M."/>
            <person name="Yan M."/>
            <person name="Riley R."/>
            <person name="Champramary S."/>
            <person name="Plett K.L."/>
            <person name="Tsai I.J."/>
            <person name="Slot J."/>
            <person name="Sipos G."/>
            <person name="Plett J."/>
            <person name="Nagy L.G."/>
            <person name="Grigoriev I.V."/>
        </authorList>
    </citation>
    <scope>NUCLEOTIDE SEQUENCE</scope>
    <source>
        <strain evidence="2">FPL87.14</strain>
    </source>
</reference>
<evidence type="ECO:0000313" key="2">
    <source>
        <dbReference type="EMBL" id="KAK0430356.1"/>
    </source>
</evidence>